<dbReference type="Gene3D" id="3.40.50.300">
    <property type="entry name" value="P-loop containing nucleotide triphosphate hydrolases"/>
    <property type="match status" value="1"/>
</dbReference>
<feature type="domain" description="Helicase C-terminal" evidence="7">
    <location>
        <begin position="1127"/>
        <end position="1283"/>
    </location>
</feature>
<dbReference type="GO" id="GO:0005634">
    <property type="term" value="C:nucleus"/>
    <property type="evidence" value="ECO:0007669"/>
    <property type="project" value="TreeGrafter"/>
</dbReference>
<sequence>MSDDVNENQTVPVQNDSNGMDEHYEENWEFDFNLDEPNASTDDVDDQISADDAAHAILPQDDAAYAHQVLGLEGFQEIDIGQEERHEVYESVEDDLEPESQPLDHTEADTLEHADADLEPEQQAQRTSHEPIDNDEAMEDAANAPDVAETNTTVAISRPNQHNADVNDSSSLFIPERYTLSHYPAPVPLPPRMNAAPPRHTLSPTRSTGPNFSVFSKVREMQKAARERKAALRRATPTRISQDADPQTYLDAVTAGIRPPAGAFPQPAVEEDEMAHRVALAKFQKQKMHYEKLKFQNGGRLGFRHDVEWMRIQGAEHARIKKRQRELAEIREGDEQDLFPPVRNHAGEQEDESDNNFYGEDSSRKRRRGEQPRKQDKPQSLQEAELRAMRVALEADEDINPKKTKSSANKSDPQPSQSASRNRGSTSKSSRAPQTKAVGKAAKGSRKTAKDKRELENATRQATSLFNANVFEQQAGMGAADQPTFRTRNKADALKELIASVPIADKKQIRNDMNTLLQASKDFDGRGACKIAPGNNGNWLVRGMKTSLKGYQILGTAFMRRRENDDQEPRGGLMADQMGLGKTLMMLANIVNSRDAMIRTKDSGPKTTLLVASPALLNQWAAEIKQHTELGLRTMQYGSGKRIDSSHAIQMMNSHDIILTSYTEVMKSYPKNEPPIECQTAEQKIEWWKETYSRQRGVLHQMHFKRIVLDEAQAIKNHKSRTSVACRGLIATHKWALSGTPILNGLDELYPYFKFLNVPHTGSLKIFKNNYCGNGDGENAERLLVRLSQFMIRRTHADRMFNAPILKLPQANESTYWCEFNSVERCIYIIVHQRFAARINMWSQKGTLDRAYNNVLVMLLRLRQLTAHILMLQFVMGDLLEREDIERIKEVVREQAASSNIRQGRTILSIRKQLEAYELREKRKAAIKAAKRAAAEEAAKNGAEYVEPESDDDDGEDDAPVQVPQDGEAEAEEVTVHRGVERNKSGKAFGKSYNFKPYVNSLTAGESWEKKKERAKCGECGKRPYKPWKTACGHLICSEPCYEEVINAAAEEGKAHGTCKACGQTFYACTPCDEEEDDDVPTTRGTRSRAAAREKKRKERFDREDIAGDWLSLGGEEVLPSAKTIAVKAQVLNWIRENPSVKIIIYTQFLAMIRILTKICEREGWKTEQYHGKLSLVARNKAIEEFASNDQSRILLASLRCGGLGLNLTMASKVIIIDPWWNQASEQQAFCRVFRIGQQGETSMTRMCVKDTVDERLIEMQKTKQKEIDEIMDDRGKRTKNLEIADVMRLFGNIEEDGEGKPFILVENPDAAGGFHADQDHEGYADEF</sequence>
<dbReference type="InterPro" id="IPR000330">
    <property type="entry name" value="SNF2_N"/>
</dbReference>
<accession>A0A9P4WR68</accession>
<dbReference type="SMART" id="SM00487">
    <property type="entry name" value="DEXDc"/>
    <property type="match status" value="1"/>
</dbReference>
<dbReference type="OrthoDB" id="448448at2759"/>
<dbReference type="GO" id="GO:0004386">
    <property type="term" value="F:helicase activity"/>
    <property type="evidence" value="ECO:0007669"/>
    <property type="project" value="UniProtKB-KW"/>
</dbReference>
<dbReference type="PANTHER" id="PTHR45626:SF17">
    <property type="entry name" value="HELICASE-LIKE TRANSCRIPTION FACTOR"/>
    <property type="match status" value="1"/>
</dbReference>
<keyword evidence="4" id="KW-0067">ATP-binding</keyword>
<evidence type="ECO:0000313" key="8">
    <source>
        <dbReference type="EMBL" id="KAF3039514.1"/>
    </source>
</evidence>
<dbReference type="SUPFAM" id="SSF52540">
    <property type="entry name" value="P-loop containing nucleoside triphosphate hydrolases"/>
    <property type="match status" value="2"/>
</dbReference>
<evidence type="ECO:0000256" key="4">
    <source>
        <dbReference type="ARBA" id="ARBA00022840"/>
    </source>
</evidence>
<dbReference type="InterPro" id="IPR001650">
    <property type="entry name" value="Helicase_C-like"/>
</dbReference>
<evidence type="ECO:0000259" key="6">
    <source>
        <dbReference type="PROSITE" id="PS51192"/>
    </source>
</evidence>
<dbReference type="PANTHER" id="PTHR45626">
    <property type="entry name" value="TRANSCRIPTION TERMINATION FACTOR 2-RELATED"/>
    <property type="match status" value="1"/>
</dbReference>
<evidence type="ECO:0000256" key="3">
    <source>
        <dbReference type="ARBA" id="ARBA00022806"/>
    </source>
</evidence>
<evidence type="ECO:0000313" key="9">
    <source>
        <dbReference type="Proteomes" id="UP000758155"/>
    </source>
</evidence>
<feature type="region of interest" description="Disordered" evidence="5">
    <location>
        <begin position="330"/>
        <end position="382"/>
    </location>
</feature>
<feature type="region of interest" description="Disordered" evidence="5">
    <location>
        <begin position="938"/>
        <end position="981"/>
    </location>
</feature>
<name>A0A9P4WR68_9PLEO</name>
<dbReference type="InterPro" id="IPR027417">
    <property type="entry name" value="P-loop_NTPase"/>
</dbReference>
<dbReference type="InterPro" id="IPR050628">
    <property type="entry name" value="SNF2_RAD54_helicase_TF"/>
</dbReference>
<evidence type="ECO:0000256" key="5">
    <source>
        <dbReference type="SAM" id="MobiDB-lite"/>
    </source>
</evidence>
<dbReference type="CDD" id="cd18008">
    <property type="entry name" value="DEXDc_SHPRH-like"/>
    <property type="match status" value="1"/>
</dbReference>
<feature type="region of interest" description="Disordered" evidence="5">
    <location>
        <begin position="394"/>
        <end position="457"/>
    </location>
</feature>
<dbReference type="GO" id="GO:0008094">
    <property type="term" value="F:ATP-dependent activity, acting on DNA"/>
    <property type="evidence" value="ECO:0007669"/>
    <property type="project" value="TreeGrafter"/>
</dbReference>
<organism evidence="8 9">
    <name type="scientific">Didymella heteroderae</name>
    <dbReference type="NCBI Taxonomy" id="1769908"/>
    <lineage>
        <taxon>Eukaryota</taxon>
        <taxon>Fungi</taxon>
        <taxon>Dikarya</taxon>
        <taxon>Ascomycota</taxon>
        <taxon>Pezizomycotina</taxon>
        <taxon>Dothideomycetes</taxon>
        <taxon>Pleosporomycetidae</taxon>
        <taxon>Pleosporales</taxon>
        <taxon>Pleosporineae</taxon>
        <taxon>Didymellaceae</taxon>
        <taxon>Didymella</taxon>
    </lineage>
</organism>
<evidence type="ECO:0000259" key="7">
    <source>
        <dbReference type="PROSITE" id="PS51194"/>
    </source>
</evidence>
<feature type="compositionally biased region" description="Basic and acidic residues" evidence="5">
    <location>
        <begin position="102"/>
        <end position="111"/>
    </location>
</feature>
<dbReference type="GO" id="GO:0005524">
    <property type="term" value="F:ATP binding"/>
    <property type="evidence" value="ECO:0007669"/>
    <property type="project" value="UniProtKB-KW"/>
</dbReference>
<comment type="caution">
    <text evidence="8">The sequence shown here is derived from an EMBL/GenBank/DDBJ whole genome shotgun (WGS) entry which is preliminary data.</text>
</comment>
<dbReference type="InterPro" id="IPR049730">
    <property type="entry name" value="SNF2/RAD54-like_C"/>
</dbReference>
<keyword evidence="9" id="KW-1185">Reference proteome</keyword>
<evidence type="ECO:0008006" key="10">
    <source>
        <dbReference type="Google" id="ProtNLM"/>
    </source>
</evidence>
<dbReference type="InterPro" id="IPR038718">
    <property type="entry name" value="SNF2-like_sf"/>
</dbReference>
<feature type="compositionally biased region" description="Polar residues" evidence="5">
    <location>
        <begin position="406"/>
        <end position="433"/>
    </location>
</feature>
<feature type="compositionally biased region" description="Polar residues" evidence="5">
    <location>
        <begin position="7"/>
        <end position="18"/>
    </location>
</feature>
<dbReference type="EMBL" id="SWKV01000030">
    <property type="protein sequence ID" value="KAF3039514.1"/>
    <property type="molecule type" value="Genomic_DNA"/>
</dbReference>
<feature type="region of interest" description="Disordered" evidence="5">
    <location>
        <begin position="81"/>
        <end position="111"/>
    </location>
</feature>
<dbReference type="Pfam" id="PF00271">
    <property type="entry name" value="Helicase_C"/>
    <property type="match status" value="1"/>
</dbReference>
<feature type="region of interest" description="Disordered" evidence="5">
    <location>
        <begin position="1"/>
        <end position="45"/>
    </location>
</feature>
<reference evidence="8" key="1">
    <citation type="submission" date="2019-04" db="EMBL/GenBank/DDBJ databases">
        <title>Sequencing of skin fungus with MAO and IRED activity.</title>
        <authorList>
            <person name="Marsaioli A.J."/>
            <person name="Bonatto J.M.C."/>
            <person name="Reis Junior O."/>
        </authorList>
    </citation>
    <scope>NUCLEOTIDE SEQUENCE</scope>
    <source>
        <strain evidence="8">28M1</strain>
    </source>
</reference>
<dbReference type="PROSITE" id="PS51192">
    <property type="entry name" value="HELICASE_ATP_BIND_1"/>
    <property type="match status" value="1"/>
</dbReference>
<feature type="domain" description="Helicase ATP-binding" evidence="6">
    <location>
        <begin position="563"/>
        <end position="759"/>
    </location>
</feature>
<dbReference type="Pfam" id="PF00176">
    <property type="entry name" value="SNF2-rel_dom"/>
    <property type="match status" value="1"/>
</dbReference>
<keyword evidence="3" id="KW-0347">Helicase</keyword>
<evidence type="ECO:0000256" key="1">
    <source>
        <dbReference type="ARBA" id="ARBA00022741"/>
    </source>
</evidence>
<feature type="compositionally biased region" description="Acidic residues" evidence="5">
    <location>
        <begin position="946"/>
        <end position="959"/>
    </location>
</feature>
<dbReference type="Proteomes" id="UP000758155">
    <property type="component" value="Unassembled WGS sequence"/>
</dbReference>
<proteinExistence type="predicted"/>
<gene>
    <name evidence="8" type="ORF">E8E12_004791</name>
</gene>
<dbReference type="Gene3D" id="3.40.50.10810">
    <property type="entry name" value="Tandem AAA-ATPase domain"/>
    <property type="match status" value="1"/>
</dbReference>
<keyword evidence="1" id="KW-0547">Nucleotide-binding</keyword>
<dbReference type="InterPro" id="IPR014001">
    <property type="entry name" value="Helicase_ATP-bd"/>
</dbReference>
<dbReference type="PROSITE" id="PS51194">
    <property type="entry name" value="HELICASE_CTER"/>
    <property type="match status" value="1"/>
</dbReference>
<dbReference type="GO" id="GO:0006281">
    <property type="term" value="P:DNA repair"/>
    <property type="evidence" value="ECO:0007669"/>
    <property type="project" value="TreeGrafter"/>
</dbReference>
<feature type="region of interest" description="Disordered" evidence="5">
    <location>
        <begin position="1074"/>
        <end position="1096"/>
    </location>
</feature>
<dbReference type="SMART" id="SM00490">
    <property type="entry name" value="HELICc"/>
    <property type="match status" value="1"/>
</dbReference>
<dbReference type="GO" id="GO:0016787">
    <property type="term" value="F:hydrolase activity"/>
    <property type="evidence" value="ECO:0007669"/>
    <property type="project" value="UniProtKB-KW"/>
</dbReference>
<dbReference type="CDD" id="cd18793">
    <property type="entry name" value="SF2_C_SNF"/>
    <property type="match status" value="1"/>
</dbReference>
<dbReference type="FunFam" id="3.40.50.300:FF:003823">
    <property type="entry name" value="SNF2 family helicase, putative"/>
    <property type="match status" value="1"/>
</dbReference>
<keyword evidence="2" id="KW-0378">Hydrolase</keyword>
<protein>
    <recommendedName>
        <fullName evidence="10">ATP binding</fullName>
    </recommendedName>
</protein>
<evidence type="ECO:0000256" key="2">
    <source>
        <dbReference type="ARBA" id="ARBA00022801"/>
    </source>
</evidence>